<dbReference type="EMBL" id="KN847040">
    <property type="protein sequence ID" value="KIW35319.1"/>
    <property type="molecule type" value="Genomic_DNA"/>
</dbReference>
<dbReference type="VEuPathDB" id="FungiDB:PV07_02021"/>
<keyword evidence="1" id="KW-0472">Membrane</keyword>
<dbReference type="InterPro" id="IPR033181">
    <property type="entry name" value="Mic26_fungi"/>
</dbReference>
<dbReference type="PANTHER" id="PTHR28268">
    <property type="entry name" value="MICOS SUBUNIT MIC26"/>
    <property type="match status" value="1"/>
</dbReference>
<protein>
    <recommendedName>
        <fullName evidence="1">MICOS complex subunit</fullName>
    </recommendedName>
</protein>
<keyword evidence="1" id="KW-0999">Mitochondrion inner membrane</keyword>
<accession>A0A0D2DHS9</accession>
<keyword evidence="1" id="KW-0812">Transmembrane</keyword>
<name>A0A0D2DHS9_9EURO</name>
<dbReference type="Proteomes" id="UP000054466">
    <property type="component" value="Unassembled WGS sequence"/>
</dbReference>
<keyword evidence="1" id="KW-0496">Mitochondrion</keyword>
<comment type="subcellular location">
    <subcellularLocation>
        <location evidence="1">Mitochondrion inner membrane</location>
    </subcellularLocation>
</comment>
<comment type="subunit">
    <text evidence="1">Component of the mitochondrial contact site and cristae organizing system (MICOS) complex.</text>
</comment>
<dbReference type="GeneID" id="27341215"/>
<feature type="region of interest" description="Disordered" evidence="2">
    <location>
        <begin position="40"/>
        <end position="83"/>
    </location>
</feature>
<comment type="function">
    <text evidence="1">Component of the MICOS complex, a large protein complex of the mitochondrial inner membrane that plays crucial roles in the maintenance of crista junctions, inner membrane architecture, and formation of contact sites to the outer membrane.</text>
</comment>
<proteinExistence type="predicted"/>
<evidence type="ECO:0000256" key="1">
    <source>
        <dbReference type="RuleBase" id="RU363021"/>
    </source>
</evidence>
<feature type="compositionally biased region" description="Basic and acidic residues" evidence="2">
    <location>
        <begin position="41"/>
        <end position="52"/>
    </location>
</feature>
<evidence type="ECO:0000313" key="3">
    <source>
        <dbReference type="EMBL" id="KIW35319.1"/>
    </source>
</evidence>
<feature type="transmembrane region" description="Helical" evidence="1">
    <location>
        <begin position="161"/>
        <end position="180"/>
    </location>
</feature>
<dbReference type="InterPro" id="IPR019166">
    <property type="entry name" value="MIC26/MIC27"/>
</dbReference>
<organism evidence="3 4">
    <name type="scientific">Cladophialophora immunda</name>
    <dbReference type="NCBI Taxonomy" id="569365"/>
    <lineage>
        <taxon>Eukaryota</taxon>
        <taxon>Fungi</taxon>
        <taxon>Dikarya</taxon>
        <taxon>Ascomycota</taxon>
        <taxon>Pezizomycotina</taxon>
        <taxon>Eurotiomycetes</taxon>
        <taxon>Chaetothyriomycetidae</taxon>
        <taxon>Chaetothyriales</taxon>
        <taxon>Herpotrichiellaceae</taxon>
        <taxon>Cladophialophora</taxon>
    </lineage>
</organism>
<dbReference type="RefSeq" id="XP_016255535.1">
    <property type="nucleotide sequence ID" value="XM_016388607.1"/>
</dbReference>
<keyword evidence="4" id="KW-1185">Reference proteome</keyword>
<dbReference type="GO" id="GO:0044284">
    <property type="term" value="C:mitochondrial crista junction"/>
    <property type="evidence" value="ECO:0007669"/>
    <property type="project" value="TreeGrafter"/>
</dbReference>
<dbReference type="PANTHER" id="PTHR28268:SF1">
    <property type="entry name" value="MICOS SUBUNIT MIC26"/>
    <property type="match status" value="1"/>
</dbReference>
<dbReference type="GO" id="GO:0061617">
    <property type="term" value="C:MICOS complex"/>
    <property type="evidence" value="ECO:0007669"/>
    <property type="project" value="UniProtKB-UniRule"/>
</dbReference>
<evidence type="ECO:0000313" key="4">
    <source>
        <dbReference type="Proteomes" id="UP000054466"/>
    </source>
</evidence>
<evidence type="ECO:0000256" key="2">
    <source>
        <dbReference type="SAM" id="MobiDB-lite"/>
    </source>
</evidence>
<dbReference type="HOGENOM" id="CLU_072876_0_0_1"/>
<dbReference type="STRING" id="569365.A0A0D2DHS9"/>
<dbReference type="AlphaFoldDB" id="A0A0D2DHS9"/>
<keyword evidence="1" id="KW-1133">Transmembrane helix</keyword>
<reference evidence="3 4" key="1">
    <citation type="submission" date="2015-01" db="EMBL/GenBank/DDBJ databases">
        <title>The Genome Sequence of Cladophialophora immunda CBS83496.</title>
        <authorList>
            <consortium name="The Broad Institute Genomics Platform"/>
            <person name="Cuomo C."/>
            <person name="de Hoog S."/>
            <person name="Gorbushina A."/>
            <person name="Stielow B."/>
            <person name="Teixiera M."/>
            <person name="Abouelleil A."/>
            <person name="Chapman S.B."/>
            <person name="Priest M."/>
            <person name="Young S.K."/>
            <person name="Wortman J."/>
            <person name="Nusbaum C."/>
            <person name="Birren B."/>
        </authorList>
    </citation>
    <scope>NUCLEOTIDE SEQUENCE [LARGE SCALE GENOMIC DNA]</scope>
    <source>
        <strain evidence="3 4">CBS 83496</strain>
    </source>
</reference>
<dbReference type="Pfam" id="PF09769">
    <property type="entry name" value="ApoO"/>
    <property type="match status" value="1"/>
</dbReference>
<dbReference type="GO" id="GO:0042407">
    <property type="term" value="P:cristae formation"/>
    <property type="evidence" value="ECO:0007669"/>
    <property type="project" value="InterPro"/>
</dbReference>
<sequence length="249" mass="27444">MARVRLLRASRQAAVFALGATAATQVHSFPSPFRTVYAEAPSKDQLPDKKPIYSDFPVAPTTPEPSPTSPVSKPNPHSPTPTDRLTVHVKKVRLFLYDQSLAAETSFNKFLSWAFRKETDFSNTIASLAPAPETGEQLLPGAIYVLVATLTGSIVARNRGIFLRTTFPLAVGIAAGWYLIPVTMRNTSDLIWEYEKKVPAISETHSQISGFAKEAWKQTRAHTKFATDWADEKATEARKTVEDLVSKGK</sequence>
<dbReference type="OrthoDB" id="2399148at2759"/>
<gene>
    <name evidence="3" type="ORF">PV07_02021</name>
</gene>